<feature type="compositionally biased region" description="Low complexity" evidence="1">
    <location>
        <begin position="69"/>
        <end position="84"/>
    </location>
</feature>
<keyword evidence="3" id="KW-1185">Reference proteome</keyword>
<accession>A0ABZ1D5Q4</accession>
<protein>
    <submittedName>
        <fullName evidence="2">Uncharacterized protein</fullName>
    </submittedName>
</protein>
<feature type="region of interest" description="Disordered" evidence="1">
    <location>
        <begin position="167"/>
        <end position="194"/>
    </location>
</feature>
<evidence type="ECO:0000313" key="3">
    <source>
        <dbReference type="Proteomes" id="UP001329825"/>
    </source>
</evidence>
<evidence type="ECO:0000313" key="2">
    <source>
        <dbReference type="EMBL" id="WRT69368.1"/>
    </source>
</evidence>
<dbReference type="RefSeq" id="XP_062794107.1">
    <property type="nucleotide sequence ID" value="XM_062938056.1"/>
</dbReference>
<organism evidence="2 3">
    <name type="scientific">Kwoniella shivajii</name>
    <dbReference type="NCBI Taxonomy" id="564305"/>
    <lineage>
        <taxon>Eukaryota</taxon>
        <taxon>Fungi</taxon>
        <taxon>Dikarya</taxon>
        <taxon>Basidiomycota</taxon>
        <taxon>Agaricomycotina</taxon>
        <taxon>Tremellomycetes</taxon>
        <taxon>Tremellales</taxon>
        <taxon>Cryptococcaceae</taxon>
        <taxon>Kwoniella</taxon>
    </lineage>
</organism>
<dbReference type="GeneID" id="87958482"/>
<dbReference type="EMBL" id="CP141889">
    <property type="protein sequence ID" value="WRT69368.1"/>
    <property type="molecule type" value="Genomic_DNA"/>
</dbReference>
<gene>
    <name evidence="2" type="ORF">IL334_006352</name>
</gene>
<evidence type="ECO:0000256" key="1">
    <source>
        <dbReference type="SAM" id="MobiDB-lite"/>
    </source>
</evidence>
<proteinExistence type="predicted"/>
<feature type="compositionally biased region" description="Polar residues" evidence="1">
    <location>
        <begin position="95"/>
        <end position="107"/>
    </location>
</feature>
<name>A0ABZ1D5Q4_9TREE</name>
<reference evidence="2 3" key="1">
    <citation type="submission" date="2024-01" db="EMBL/GenBank/DDBJ databases">
        <title>Comparative genomics of Cryptococcus and Kwoniella reveals pathogenesis evolution and contrasting modes of karyotype evolution via chromosome fusion or intercentromeric recombination.</title>
        <authorList>
            <person name="Coelho M.A."/>
            <person name="David-Palma M."/>
            <person name="Shea T."/>
            <person name="Bowers K."/>
            <person name="McGinley-Smith S."/>
            <person name="Mohammad A.W."/>
            <person name="Gnirke A."/>
            <person name="Yurkov A.M."/>
            <person name="Nowrousian M."/>
            <person name="Sun S."/>
            <person name="Cuomo C.A."/>
            <person name="Heitman J."/>
        </authorList>
    </citation>
    <scope>NUCLEOTIDE SEQUENCE [LARGE SCALE GENOMIC DNA]</scope>
    <source>
        <strain evidence="2">CBS 11374</strain>
    </source>
</reference>
<feature type="compositionally biased region" description="Polar residues" evidence="1">
    <location>
        <begin position="134"/>
        <end position="145"/>
    </location>
</feature>
<dbReference type="Proteomes" id="UP001329825">
    <property type="component" value="Chromosome 9"/>
</dbReference>
<sequence length="194" mass="21543">MVTSVNEMTFGVCTRENCGQTRLVEAPIRPTDGNSASPSSSVYRCSNNPPPFNGFNPDLPGARATFNPSATSQNTQSSATATLARMEENSRRAPSYTNYKCESASRTTTRRQTEIDQQSTTRPYAIQPWDRTDPQTSAQAGTSESDTARFAEIDGSIVYQAHYEPVRYPDNRNPFSLDGSVWQDPPTYHDQQKE</sequence>
<feature type="region of interest" description="Disordered" evidence="1">
    <location>
        <begin position="52"/>
        <end position="148"/>
    </location>
</feature>